<comment type="caution">
    <text evidence="6">The sequence shown here is derived from an EMBL/GenBank/DDBJ whole genome shotgun (WGS) entry which is preliminary data.</text>
</comment>
<evidence type="ECO:0000256" key="1">
    <source>
        <dbReference type="ARBA" id="ARBA00005568"/>
    </source>
</evidence>
<dbReference type="Pfam" id="PF17128">
    <property type="entry name" value="DUF5107"/>
    <property type="match status" value="1"/>
</dbReference>
<keyword evidence="2" id="KW-0479">Metal-binding</keyword>
<evidence type="ECO:0000256" key="2">
    <source>
        <dbReference type="ARBA" id="ARBA00022723"/>
    </source>
</evidence>
<feature type="non-terminal residue" evidence="6">
    <location>
        <position position="1"/>
    </location>
</feature>
<reference evidence="6" key="1">
    <citation type="journal article" date="2015" name="Nature">
        <title>Complex archaea that bridge the gap between prokaryotes and eukaryotes.</title>
        <authorList>
            <person name="Spang A."/>
            <person name="Saw J.H."/>
            <person name="Jorgensen S.L."/>
            <person name="Zaremba-Niedzwiedzka K."/>
            <person name="Martijn J."/>
            <person name="Lind A.E."/>
            <person name="van Eijk R."/>
            <person name="Schleper C."/>
            <person name="Guy L."/>
            <person name="Ettema T.J."/>
        </authorList>
    </citation>
    <scope>NUCLEOTIDE SEQUENCE</scope>
</reference>
<dbReference type="InterPro" id="IPR011990">
    <property type="entry name" value="TPR-like_helical_dom_sf"/>
</dbReference>
<dbReference type="EMBL" id="LAZR01016185">
    <property type="protein sequence ID" value="KKM05581.1"/>
    <property type="molecule type" value="Genomic_DNA"/>
</dbReference>
<dbReference type="Pfam" id="PF03328">
    <property type="entry name" value="HpcH_HpaI"/>
    <property type="match status" value="1"/>
</dbReference>
<dbReference type="InterPro" id="IPR033396">
    <property type="entry name" value="DUF5107"/>
</dbReference>
<dbReference type="GO" id="GO:0046872">
    <property type="term" value="F:metal ion binding"/>
    <property type="evidence" value="ECO:0007669"/>
    <property type="project" value="UniProtKB-KW"/>
</dbReference>
<dbReference type="InterPro" id="IPR040442">
    <property type="entry name" value="Pyrv_kinase-like_dom_sf"/>
</dbReference>
<proteinExistence type="inferred from homology"/>
<evidence type="ECO:0000313" key="6">
    <source>
        <dbReference type="EMBL" id="KKM05581.1"/>
    </source>
</evidence>
<feature type="domain" description="HpcH/HpaI aldolase/citrate lyase" evidence="4">
    <location>
        <begin position="445"/>
        <end position="573"/>
    </location>
</feature>
<dbReference type="GO" id="GO:0016832">
    <property type="term" value="F:aldehyde-lyase activity"/>
    <property type="evidence" value="ECO:0007669"/>
    <property type="project" value="TreeGrafter"/>
</dbReference>
<gene>
    <name evidence="6" type="ORF">LCGC14_1752640</name>
</gene>
<dbReference type="Gene3D" id="1.25.40.10">
    <property type="entry name" value="Tetratricopeptide repeat domain"/>
    <property type="match status" value="1"/>
</dbReference>
<dbReference type="AlphaFoldDB" id="A0A0F9JII3"/>
<evidence type="ECO:0000259" key="5">
    <source>
        <dbReference type="Pfam" id="PF17128"/>
    </source>
</evidence>
<dbReference type="PANTHER" id="PTHR30502:SF0">
    <property type="entry name" value="PHOSPHOENOLPYRUVATE CARBOXYLASE FAMILY PROTEIN"/>
    <property type="match status" value="1"/>
</dbReference>
<keyword evidence="3" id="KW-0456">Lyase</keyword>
<dbReference type="InterPro" id="IPR015813">
    <property type="entry name" value="Pyrv/PenolPyrv_kinase-like_dom"/>
</dbReference>
<dbReference type="InterPro" id="IPR050251">
    <property type="entry name" value="HpcH-HpaI_aldolase"/>
</dbReference>
<evidence type="ECO:0000256" key="3">
    <source>
        <dbReference type="ARBA" id="ARBA00023239"/>
    </source>
</evidence>
<feature type="domain" description="DUF5107" evidence="5">
    <location>
        <begin position="2"/>
        <end position="114"/>
    </location>
</feature>
<dbReference type="Gene3D" id="3.20.20.60">
    <property type="entry name" value="Phosphoenolpyruvate-binding domains"/>
    <property type="match status" value="1"/>
</dbReference>
<dbReference type="SUPFAM" id="SSF51621">
    <property type="entry name" value="Phosphoenolpyruvate/pyruvate domain"/>
    <property type="match status" value="1"/>
</dbReference>
<dbReference type="InterPro" id="IPR005000">
    <property type="entry name" value="Aldolase/citrate-lyase_domain"/>
</dbReference>
<organism evidence="6">
    <name type="scientific">marine sediment metagenome</name>
    <dbReference type="NCBI Taxonomy" id="412755"/>
    <lineage>
        <taxon>unclassified sequences</taxon>
        <taxon>metagenomes</taxon>
        <taxon>ecological metagenomes</taxon>
    </lineage>
</organism>
<accession>A0A0F9JII3</accession>
<sequence>LKDWPIRDGEDVSWYRKHRGATSTFRAAGEEDFIAAYDHDRDVGLAQFADRAVMPGRKWWTWGTSNAGMRWAKILSDDDRPYVELQSGRPLTQGEKFDVQPHEEIEFLEYWIPITRIGPPARINPAAAVRFTVDDGTATVGVLPTGRIEDARIELSAGGGVLKRWQRTISPAEAFKGQHPLGEVKPADVWLRVFDGDGRQVIAHRYGHYTPGKPLTGAGANKPKSPRPAKKLAGAITLTRQGSFAEARKALIELFYAGVEGADAAVAGYYLGVAEANLGHADAALSAWESVAADSPVAPAARIEGAKVLLARRKWSQVVDRLAPLVLARPPNALAQVYSAVALRNSGRTKQATDMVDKALRRDPLMLLGQTGSRGKRLVNGVVNGGLVNGMGRLSRVKKEDQPAFGVFIMIPSPTVVEIFAALRPRGVDFLGIEAQHQAFNPETLAQTLRTADLLGLPCLVHVGPRDLPLAELVLDLGAAGVIFPVVNNASEAREAVSVCRYPPAGRRSMGGLRNLLGRGDLVEDHEPLCIIQIERAEAVKSLEEILSVDGIDAILPGPLDLAISMGLDASKASYASYQEVVAEVQTVMIEIERGAAAHAIAKMRHCETGEAAMGAIREGCDLITLSSDAALLLRSAGGLMEELLAARDQLPR</sequence>
<dbReference type="PANTHER" id="PTHR30502">
    <property type="entry name" value="2-KETO-3-DEOXY-L-RHAMNONATE ALDOLASE"/>
    <property type="match status" value="1"/>
</dbReference>
<name>A0A0F9JII3_9ZZZZ</name>
<evidence type="ECO:0000259" key="4">
    <source>
        <dbReference type="Pfam" id="PF03328"/>
    </source>
</evidence>
<protein>
    <submittedName>
        <fullName evidence="6">Uncharacterized protein</fullName>
    </submittedName>
</protein>
<dbReference type="SUPFAM" id="SSF48452">
    <property type="entry name" value="TPR-like"/>
    <property type="match status" value="1"/>
</dbReference>
<dbReference type="GO" id="GO:0005737">
    <property type="term" value="C:cytoplasm"/>
    <property type="evidence" value="ECO:0007669"/>
    <property type="project" value="TreeGrafter"/>
</dbReference>
<comment type="similarity">
    <text evidence="1">Belongs to the HpcH/HpaI aldolase family.</text>
</comment>